<dbReference type="InterPro" id="IPR003593">
    <property type="entry name" value="AAA+_ATPase"/>
</dbReference>
<dbReference type="GO" id="GO:0005524">
    <property type="term" value="F:ATP binding"/>
    <property type="evidence" value="ECO:0007669"/>
    <property type="project" value="UniProtKB-KW"/>
</dbReference>
<feature type="region of interest" description="Disordered" evidence="5">
    <location>
        <begin position="1"/>
        <end position="198"/>
    </location>
</feature>
<gene>
    <name evidence="7" type="ORF">H9L09_08490</name>
</gene>
<feature type="compositionally biased region" description="Basic residues" evidence="5">
    <location>
        <begin position="85"/>
        <end position="100"/>
    </location>
</feature>
<keyword evidence="4 7" id="KW-0067">ATP-binding</keyword>
<dbReference type="GO" id="GO:0016887">
    <property type="term" value="F:ATP hydrolysis activity"/>
    <property type="evidence" value="ECO:0007669"/>
    <property type="project" value="InterPro"/>
</dbReference>
<dbReference type="InterPro" id="IPR003439">
    <property type="entry name" value="ABC_transporter-like_ATP-bd"/>
</dbReference>
<feature type="compositionally biased region" description="Basic and acidic residues" evidence="5">
    <location>
        <begin position="23"/>
        <end position="55"/>
    </location>
</feature>
<dbReference type="AlphaFoldDB" id="A0A7G9RFH7"/>
<organism evidence="7 8">
    <name type="scientific">Nocardioides mesophilus</name>
    <dbReference type="NCBI Taxonomy" id="433659"/>
    <lineage>
        <taxon>Bacteria</taxon>
        <taxon>Bacillati</taxon>
        <taxon>Actinomycetota</taxon>
        <taxon>Actinomycetes</taxon>
        <taxon>Propionibacteriales</taxon>
        <taxon>Nocardioidaceae</taxon>
        <taxon>Nocardioides</taxon>
    </lineage>
</organism>
<comment type="similarity">
    <text evidence="1">Belongs to the ABC transporter superfamily.</text>
</comment>
<dbReference type="EMBL" id="CP060713">
    <property type="protein sequence ID" value="QNN54352.1"/>
    <property type="molecule type" value="Genomic_DNA"/>
</dbReference>
<keyword evidence="2" id="KW-0813">Transport</keyword>
<name>A0A7G9RFH7_9ACTN</name>
<dbReference type="PANTHER" id="PTHR43335">
    <property type="entry name" value="ABC TRANSPORTER, ATP-BINDING PROTEIN"/>
    <property type="match status" value="1"/>
</dbReference>
<evidence type="ECO:0000256" key="3">
    <source>
        <dbReference type="ARBA" id="ARBA00022741"/>
    </source>
</evidence>
<dbReference type="PROSITE" id="PS50893">
    <property type="entry name" value="ABC_TRANSPORTER_2"/>
    <property type="match status" value="1"/>
</dbReference>
<evidence type="ECO:0000313" key="7">
    <source>
        <dbReference type="EMBL" id="QNN54352.1"/>
    </source>
</evidence>
<proteinExistence type="inferred from homology"/>
<feature type="compositionally biased region" description="Basic residues" evidence="5">
    <location>
        <begin position="152"/>
        <end position="178"/>
    </location>
</feature>
<evidence type="ECO:0000256" key="2">
    <source>
        <dbReference type="ARBA" id="ARBA00022448"/>
    </source>
</evidence>
<protein>
    <submittedName>
        <fullName evidence="7">ABC transporter ATP-binding protein</fullName>
    </submittedName>
</protein>
<reference evidence="7 8" key="1">
    <citation type="submission" date="2020-08" db="EMBL/GenBank/DDBJ databases">
        <title>Genome sequence of Nocardioides mesophilus KACC 16243T.</title>
        <authorList>
            <person name="Hyun D.-W."/>
            <person name="Bae J.-W."/>
        </authorList>
    </citation>
    <scope>NUCLEOTIDE SEQUENCE [LARGE SCALE GENOMIC DNA]</scope>
    <source>
        <strain evidence="7 8">KACC 16243</strain>
    </source>
</reference>
<dbReference type="SMART" id="SM00382">
    <property type="entry name" value="AAA"/>
    <property type="match status" value="1"/>
</dbReference>
<feature type="compositionally biased region" description="Low complexity" evidence="5">
    <location>
        <begin position="57"/>
        <end position="67"/>
    </location>
</feature>
<dbReference type="Proteomes" id="UP000515947">
    <property type="component" value="Chromosome"/>
</dbReference>
<evidence type="ECO:0000256" key="4">
    <source>
        <dbReference type="ARBA" id="ARBA00022840"/>
    </source>
</evidence>
<dbReference type="Pfam" id="PF00005">
    <property type="entry name" value="ABC_tran"/>
    <property type="match status" value="1"/>
</dbReference>
<keyword evidence="3" id="KW-0547">Nucleotide-binding</keyword>
<dbReference type="SUPFAM" id="SSF52540">
    <property type="entry name" value="P-loop containing nucleoside triphosphate hydrolases"/>
    <property type="match status" value="1"/>
</dbReference>
<dbReference type="PANTHER" id="PTHR43335:SF3">
    <property type="entry name" value="ABC TRANSPORTER"/>
    <property type="match status" value="1"/>
</dbReference>
<dbReference type="KEGG" id="nmes:H9L09_08490"/>
<accession>A0A7G9RFH7</accession>
<feature type="domain" description="ABC transporter" evidence="6">
    <location>
        <begin position="289"/>
        <end position="518"/>
    </location>
</feature>
<dbReference type="Gene3D" id="3.40.50.300">
    <property type="entry name" value="P-loop containing nucleotide triphosphate hydrolases"/>
    <property type="match status" value="1"/>
</dbReference>
<evidence type="ECO:0000313" key="8">
    <source>
        <dbReference type="Proteomes" id="UP000515947"/>
    </source>
</evidence>
<evidence type="ECO:0000256" key="5">
    <source>
        <dbReference type="SAM" id="MobiDB-lite"/>
    </source>
</evidence>
<keyword evidence="8" id="KW-1185">Reference proteome</keyword>
<dbReference type="CDD" id="cd03230">
    <property type="entry name" value="ABC_DR_subfamily_A"/>
    <property type="match status" value="1"/>
</dbReference>
<evidence type="ECO:0000256" key="1">
    <source>
        <dbReference type="ARBA" id="ARBA00005417"/>
    </source>
</evidence>
<dbReference type="InterPro" id="IPR027417">
    <property type="entry name" value="P-loop_NTPase"/>
</dbReference>
<feature type="compositionally biased region" description="Basic and acidic residues" evidence="5">
    <location>
        <begin position="137"/>
        <end position="151"/>
    </location>
</feature>
<sequence>MSTLSRRRSPGVTGREVPTRIVTDGRGDRDAAGPRLAEQSDHRIEGAQHDHDHHTYLPARPGRGPAPGHRDRRRRADRAADAVRRLRRGLLHAARRRHRHGPDLPADLRVGDRLRPAVRARAGSSQRTRPRRGGRLRGVDAHLQRVQDRLHPRGRGRAVRGRRPAGPRARARPRHPAVRRPLSGAPSSRPTDRGGPGRRLCVIPAAGGRWCGAGTTAVRDSGGRGAVVRSRYDGCARFRRPGGGGAEPGRRLCAISAAGGWPRLGRIGAKPGHGPDRPGRIAGVSTPIVDVTALWVRFGPVDAVRGIDFSVPAGSATALLGRNGAGKSTTMRVLAGVIPPTGGIVTVDGLDIARQTLAAKRVTGYCPDVGGLVPRATPWEHLQLAARLRRLPAGWEEPARDLLERFDLGAAAHRVTAGFSHGMGRRMSVILAAFHEPRVLLLDEPFDGVDPLGVEATMEVIADARARGAAVLVSTHLRELAVDACQDAIVLRGGSAVAAVPAADMTGEAGAGVYRSLLD</sequence>
<evidence type="ECO:0000259" key="6">
    <source>
        <dbReference type="PROSITE" id="PS50893"/>
    </source>
</evidence>